<feature type="transmembrane region" description="Helical" evidence="6">
    <location>
        <begin position="357"/>
        <end position="377"/>
    </location>
</feature>
<evidence type="ECO:0000313" key="9">
    <source>
        <dbReference type="Proteomes" id="UP000284706"/>
    </source>
</evidence>
<accession>A0A409XXD0</accession>
<feature type="transmembrane region" description="Helical" evidence="6">
    <location>
        <begin position="485"/>
        <end position="505"/>
    </location>
</feature>
<keyword evidence="2 6" id="KW-0812">Transmembrane</keyword>
<feature type="transmembrane region" description="Helical" evidence="6">
    <location>
        <begin position="583"/>
        <end position="602"/>
    </location>
</feature>
<dbReference type="Proteomes" id="UP000284706">
    <property type="component" value="Unassembled WGS sequence"/>
</dbReference>
<dbReference type="STRING" id="231916.A0A409XXD0"/>
<feature type="transmembrane region" description="Helical" evidence="6">
    <location>
        <begin position="556"/>
        <end position="577"/>
    </location>
</feature>
<sequence>MSSAPPCEDTSPSDAISSQEPVMQCLSSGHTDLRDNSFVPYQTLPAQKLSSSSPVDEDFSTNAPETPPVAHNPRPMEHRQPHSLRPRSPSVLGLQGKEDSFLIGGGPMDGLQIMSESVQTSPYEGEDADRSRVRSRTLRVNTIHQRLYHSDELSPLPYPPEFSSHRLNSSSDAYTKDSLPAPTPHSPSKKRFHLRRPRPIIYLERLLPNSVTRIFSIPDSPLVWLALYFTTNLSLTLYNKSVLNSFPFPYTLTALHALCGTIGTSILFRLNPGHVKSGARSFTSASPPHEAAPNLSGGQLVVLFLFSILYTVNIVVSNASLRLVTVPFHQVVRASTPFFTIMFAALLLGRRCTKQKLFSLVPVVAGVGLATYGDYYFTPFGFFVTLLGTLLASLKTIITNLILVRPSASGLPVSSDSVSSEHSQNQSTFPPSFFSSLAMLVINRVFPPSPSSSPSYPVKSLSGQLPIKFKLSLTLPKLYLSPLHLLYLLSPLAFIQTTLLAHVTGELDRVWWHLFGPDSLTDPSAASMRMWLLLNGILAFLLNVVSFNANRRVGPLAMSVAANVKQVLTILLAVAIFDLTITPANGLGIALTLIGGALYAAVELREKRETKIRIV</sequence>
<reference evidence="8 9" key="1">
    <citation type="journal article" date="2018" name="Evol. Lett.">
        <title>Horizontal gene cluster transfer increased hallucinogenic mushroom diversity.</title>
        <authorList>
            <person name="Reynolds H.T."/>
            <person name="Vijayakumar V."/>
            <person name="Gluck-Thaler E."/>
            <person name="Korotkin H.B."/>
            <person name="Matheny P.B."/>
            <person name="Slot J.C."/>
        </authorList>
    </citation>
    <scope>NUCLEOTIDE SEQUENCE [LARGE SCALE GENOMIC DNA]</scope>
    <source>
        <strain evidence="8 9">SRW20</strain>
    </source>
</reference>
<dbReference type="InParanoid" id="A0A409XXD0"/>
<keyword evidence="9" id="KW-1185">Reference proteome</keyword>
<feature type="transmembrane region" description="Helical" evidence="6">
    <location>
        <begin position="250"/>
        <end position="270"/>
    </location>
</feature>
<feature type="compositionally biased region" description="Polar residues" evidence="5">
    <location>
        <begin position="44"/>
        <end position="64"/>
    </location>
</feature>
<evidence type="ECO:0000256" key="2">
    <source>
        <dbReference type="ARBA" id="ARBA00022692"/>
    </source>
</evidence>
<feature type="transmembrane region" description="Helical" evidence="6">
    <location>
        <begin position="330"/>
        <end position="348"/>
    </location>
</feature>
<feature type="transmembrane region" description="Helical" evidence="6">
    <location>
        <begin position="525"/>
        <end position="544"/>
    </location>
</feature>
<evidence type="ECO:0000256" key="3">
    <source>
        <dbReference type="ARBA" id="ARBA00022989"/>
    </source>
</evidence>
<dbReference type="Pfam" id="PF03151">
    <property type="entry name" value="TPT"/>
    <property type="match status" value="2"/>
</dbReference>
<dbReference type="InterPro" id="IPR050186">
    <property type="entry name" value="TPT_transporter"/>
</dbReference>
<evidence type="ECO:0000256" key="6">
    <source>
        <dbReference type="SAM" id="Phobius"/>
    </source>
</evidence>
<evidence type="ECO:0000256" key="5">
    <source>
        <dbReference type="SAM" id="MobiDB-lite"/>
    </source>
</evidence>
<dbReference type="AlphaFoldDB" id="A0A409XXD0"/>
<comment type="caution">
    <text evidence="8">The sequence shown here is derived from an EMBL/GenBank/DDBJ whole genome shotgun (WGS) entry which is preliminary data.</text>
</comment>
<feature type="transmembrane region" description="Helical" evidence="6">
    <location>
        <begin position="291"/>
        <end position="310"/>
    </location>
</feature>
<evidence type="ECO:0000313" key="8">
    <source>
        <dbReference type="EMBL" id="PPQ95371.1"/>
    </source>
</evidence>
<dbReference type="EMBL" id="NHYE01001428">
    <property type="protein sequence ID" value="PPQ95371.1"/>
    <property type="molecule type" value="Genomic_DNA"/>
</dbReference>
<proteinExistence type="predicted"/>
<evidence type="ECO:0000256" key="4">
    <source>
        <dbReference type="ARBA" id="ARBA00023136"/>
    </source>
</evidence>
<evidence type="ECO:0000259" key="7">
    <source>
        <dbReference type="Pfam" id="PF03151"/>
    </source>
</evidence>
<organism evidence="8 9">
    <name type="scientific">Gymnopilus dilepis</name>
    <dbReference type="NCBI Taxonomy" id="231916"/>
    <lineage>
        <taxon>Eukaryota</taxon>
        <taxon>Fungi</taxon>
        <taxon>Dikarya</taxon>
        <taxon>Basidiomycota</taxon>
        <taxon>Agaricomycotina</taxon>
        <taxon>Agaricomycetes</taxon>
        <taxon>Agaricomycetidae</taxon>
        <taxon>Agaricales</taxon>
        <taxon>Agaricineae</taxon>
        <taxon>Hymenogastraceae</taxon>
        <taxon>Gymnopilus</taxon>
    </lineage>
</organism>
<feature type="region of interest" description="Disordered" evidence="5">
    <location>
        <begin position="1"/>
        <end position="112"/>
    </location>
</feature>
<gene>
    <name evidence="8" type="ORF">CVT26_008216</name>
</gene>
<feature type="transmembrane region" description="Helical" evidence="6">
    <location>
        <begin position="383"/>
        <end position="404"/>
    </location>
</feature>
<dbReference type="InterPro" id="IPR037185">
    <property type="entry name" value="EmrE-like"/>
</dbReference>
<dbReference type="PANTHER" id="PTHR11132">
    <property type="entry name" value="SOLUTE CARRIER FAMILY 35"/>
    <property type="match status" value="1"/>
</dbReference>
<keyword evidence="3 6" id="KW-1133">Transmembrane helix</keyword>
<feature type="compositionally biased region" description="Polar residues" evidence="5">
    <location>
        <begin position="10"/>
        <end position="30"/>
    </location>
</feature>
<protein>
    <recommendedName>
        <fullName evidence="7">Sugar phosphate transporter domain-containing protein</fullName>
    </recommendedName>
</protein>
<dbReference type="OrthoDB" id="10261634at2759"/>
<dbReference type="GO" id="GO:0016020">
    <property type="term" value="C:membrane"/>
    <property type="evidence" value="ECO:0007669"/>
    <property type="project" value="UniProtKB-SubCell"/>
</dbReference>
<comment type="subcellular location">
    <subcellularLocation>
        <location evidence="1">Membrane</location>
        <topology evidence="1">Multi-pass membrane protein</topology>
    </subcellularLocation>
</comment>
<feature type="domain" description="Sugar phosphate transporter" evidence="7">
    <location>
        <begin position="224"/>
        <end position="403"/>
    </location>
</feature>
<feature type="region of interest" description="Disordered" evidence="5">
    <location>
        <begin position="151"/>
        <end position="191"/>
    </location>
</feature>
<evidence type="ECO:0000256" key="1">
    <source>
        <dbReference type="ARBA" id="ARBA00004141"/>
    </source>
</evidence>
<name>A0A409XXD0_9AGAR</name>
<keyword evidence="4 6" id="KW-0472">Membrane</keyword>
<dbReference type="InterPro" id="IPR004853">
    <property type="entry name" value="Sugar_P_trans_dom"/>
</dbReference>
<feature type="domain" description="Sugar phosphate transporter" evidence="7">
    <location>
        <begin position="524"/>
        <end position="599"/>
    </location>
</feature>
<dbReference type="SUPFAM" id="SSF103481">
    <property type="entry name" value="Multidrug resistance efflux transporter EmrE"/>
    <property type="match status" value="2"/>
</dbReference>